<feature type="compositionally biased region" description="Basic and acidic residues" evidence="5">
    <location>
        <begin position="1"/>
        <end position="10"/>
    </location>
</feature>
<feature type="compositionally biased region" description="Polar residues" evidence="5">
    <location>
        <begin position="302"/>
        <end position="316"/>
    </location>
</feature>
<feature type="compositionally biased region" description="Low complexity" evidence="5">
    <location>
        <begin position="248"/>
        <end position="270"/>
    </location>
</feature>
<name>A0ABQ7J5H3_9APIC</name>
<evidence type="ECO:0000256" key="2">
    <source>
        <dbReference type="ARBA" id="ARBA00022771"/>
    </source>
</evidence>
<dbReference type="SMART" id="SM00547">
    <property type="entry name" value="ZnF_RBZ"/>
    <property type="match status" value="2"/>
</dbReference>
<evidence type="ECO:0000259" key="6">
    <source>
        <dbReference type="PROSITE" id="PS50199"/>
    </source>
</evidence>
<keyword evidence="1" id="KW-0479">Metal-binding</keyword>
<proteinExistence type="predicted"/>
<dbReference type="Proteomes" id="UP000823046">
    <property type="component" value="Unassembled WGS sequence"/>
</dbReference>
<keyword evidence="8" id="KW-1185">Reference proteome</keyword>
<dbReference type="EMBL" id="JADAQX010000876">
    <property type="protein sequence ID" value="KAF8819231.1"/>
    <property type="molecule type" value="Genomic_DNA"/>
</dbReference>
<dbReference type="Pfam" id="PF00641">
    <property type="entry name" value="Zn_ribbon_RanBP"/>
    <property type="match status" value="2"/>
</dbReference>
<organism evidence="7 8">
    <name type="scientific">Cardiosporidium cionae</name>
    <dbReference type="NCBI Taxonomy" id="476202"/>
    <lineage>
        <taxon>Eukaryota</taxon>
        <taxon>Sar</taxon>
        <taxon>Alveolata</taxon>
        <taxon>Apicomplexa</taxon>
        <taxon>Aconoidasida</taxon>
        <taxon>Nephromycida</taxon>
        <taxon>Cardiosporidium</taxon>
    </lineage>
</organism>
<evidence type="ECO:0000256" key="4">
    <source>
        <dbReference type="PROSITE-ProRule" id="PRU00322"/>
    </source>
</evidence>
<keyword evidence="3" id="KW-0862">Zinc</keyword>
<dbReference type="InterPro" id="IPR036443">
    <property type="entry name" value="Znf_RanBP2_sf"/>
</dbReference>
<dbReference type="PROSITE" id="PS50199">
    <property type="entry name" value="ZF_RANBP2_2"/>
    <property type="match status" value="2"/>
</dbReference>
<dbReference type="Gene3D" id="4.10.1060.10">
    <property type="entry name" value="Zinc finger, RanBP2-type"/>
    <property type="match status" value="2"/>
</dbReference>
<feature type="compositionally biased region" description="Basic and acidic residues" evidence="5">
    <location>
        <begin position="132"/>
        <end position="144"/>
    </location>
</feature>
<protein>
    <submittedName>
        <fullName evidence="7">Ran binding protein</fullName>
    </submittedName>
</protein>
<feature type="compositionally biased region" description="Polar residues" evidence="5">
    <location>
        <begin position="165"/>
        <end position="182"/>
    </location>
</feature>
<feature type="region of interest" description="Disordered" evidence="5">
    <location>
        <begin position="1"/>
        <end position="31"/>
    </location>
</feature>
<reference evidence="7 8" key="1">
    <citation type="journal article" date="2020" name="bioRxiv">
        <title>Metabolic contributions of an alphaproteobacterial endosymbiont in the apicomplexan Cardiosporidium cionae.</title>
        <authorList>
            <person name="Hunter E.S."/>
            <person name="Paight C.J."/>
            <person name="Lane C.E."/>
        </authorList>
    </citation>
    <scope>NUCLEOTIDE SEQUENCE [LARGE SCALE GENOMIC DNA]</scope>
    <source>
        <strain evidence="7">ESH_2018</strain>
    </source>
</reference>
<dbReference type="PANTHER" id="PTHR12999">
    <property type="entry name" value="ZINC FINGER RAN-BINDING DOMAIN-CONTAINING PROTEIN 2 ZRANB2-RELATED"/>
    <property type="match status" value="1"/>
</dbReference>
<feature type="compositionally biased region" description="Low complexity" evidence="5">
    <location>
        <begin position="12"/>
        <end position="31"/>
    </location>
</feature>
<keyword evidence="2 4" id="KW-0863">Zinc-finger</keyword>
<feature type="domain" description="RanBP2-type" evidence="6">
    <location>
        <begin position="37"/>
        <end position="68"/>
    </location>
</feature>
<evidence type="ECO:0000313" key="7">
    <source>
        <dbReference type="EMBL" id="KAF8819231.1"/>
    </source>
</evidence>
<dbReference type="InterPro" id="IPR001876">
    <property type="entry name" value="Znf_RanBP2"/>
</dbReference>
<dbReference type="SUPFAM" id="SSF90209">
    <property type="entry name" value="Ran binding protein zinc finger-like"/>
    <property type="match status" value="2"/>
</dbReference>
<feature type="region of interest" description="Disordered" evidence="5">
    <location>
        <begin position="121"/>
        <end position="316"/>
    </location>
</feature>
<dbReference type="PANTHER" id="PTHR12999:SF17">
    <property type="entry name" value="ZINC FINGER RAN-BINDING DOMAIN-CONTAINING PROTEIN 2"/>
    <property type="match status" value="1"/>
</dbReference>
<accession>A0ABQ7J5H3</accession>
<evidence type="ECO:0000313" key="8">
    <source>
        <dbReference type="Proteomes" id="UP000823046"/>
    </source>
</evidence>
<feature type="compositionally biased region" description="Basic and acidic residues" evidence="5">
    <location>
        <begin position="291"/>
        <end position="301"/>
    </location>
</feature>
<feature type="domain" description="RanBP2-type" evidence="6">
    <location>
        <begin position="87"/>
        <end position="116"/>
    </location>
</feature>
<evidence type="ECO:0000256" key="3">
    <source>
        <dbReference type="ARBA" id="ARBA00022833"/>
    </source>
</evidence>
<feature type="compositionally biased region" description="Basic residues" evidence="5">
    <location>
        <begin position="271"/>
        <end position="284"/>
    </location>
</feature>
<sequence length="316" mass="34378">MSWSRYEGHRPGGSSHSSGVSRSGSGLASSGKVHHIKEGDWECPDAACGNINFSKRSKCHRCGIARPRSGDSLHDASHFDGPPGLFKQGDWTCAQCGNVNWARRDRCNICNALKPVIKTLEPRTGRGGGHYDMQDPADRNKHDSDNEEFDEFGRKKKKRGAYDNGTGSSFQTPRNPFMNIQSHEMETRGGSSAPRRGSTAHPYSSESTRERGGPPPGESHPYASRGKGDPIETNVRFAFPPAPKARRPSSSSDASSSSSGSSASSSPASSRSHRKRSGRSRSRSRSISYSKDGKNSGKDQRYGQNSRVSSNHHTDR</sequence>
<comment type="caution">
    <text evidence="7">The sequence shown here is derived from an EMBL/GenBank/DDBJ whole genome shotgun (WGS) entry which is preliminary data.</text>
</comment>
<evidence type="ECO:0000256" key="1">
    <source>
        <dbReference type="ARBA" id="ARBA00022723"/>
    </source>
</evidence>
<evidence type="ECO:0000256" key="5">
    <source>
        <dbReference type="SAM" id="MobiDB-lite"/>
    </source>
</evidence>
<dbReference type="PROSITE" id="PS01358">
    <property type="entry name" value="ZF_RANBP2_1"/>
    <property type="match status" value="2"/>
</dbReference>
<gene>
    <name evidence="7" type="ORF">IE077_001362</name>
</gene>